<reference evidence="1" key="1">
    <citation type="submission" date="2021-02" db="EMBL/GenBank/DDBJ databases">
        <authorList>
            <consortium name="DOE Joint Genome Institute"/>
            <person name="Ahrendt S."/>
            <person name="Looney B.P."/>
            <person name="Miyauchi S."/>
            <person name="Morin E."/>
            <person name="Drula E."/>
            <person name="Courty P.E."/>
            <person name="Chicoki N."/>
            <person name="Fauchery L."/>
            <person name="Kohler A."/>
            <person name="Kuo A."/>
            <person name="Labutti K."/>
            <person name="Pangilinan J."/>
            <person name="Lipzen A."/>
            <person name="Riley R."/>
            <person name="Andreopoulos W."/>
            <person name="He G."/>
            <person name="Johnson J."/>
            <person name="Barry K.W."/>
            <person name="Grigoriev I.V."/>
            <person name="Nagy L."/>
            <person name="Hibbett D."/>
            <person name="Henrissat B."/>
            <person name="Matheny P.B."/>
            <person name="Labbe J."/>
            <person name="Martin F."/>
        </authorList>
    </citation>
    <scope>NUCLEOTIDE SEQUENCE</scope>
    <source>
        <strain evidence="1">FP105234-sp</strain>
    </source>
</reference>
<dbReference type="EMBL" id="MU275868">
    <property type="protein sequence ID" value="KAI0049844.1"/>
    <property type="molecule type" value="Genomic_DNA"/>
</dbReference>
<protein>
    <submittedName>
        <fullName evidence="1">Uncharacterized protein</fullName>
    </submittedName>
</protein>
<evidence type="ECO:0000313" key="1">
    <source>
        <dbReference type="EMBL" id="KAI0049844.1"/>
    </source>
</evidence>
<evidence type="ECO:0000313" key="2">
    <source>
        <dbReference type="Proteomes" id="UP000814033"/>
    </source>
</evidence>
<keyword evidence="2" id="KW-1185">Reference proteome</keyword>
<dbReference type="Proteomes" id="UP000814033">
    <property type="component" value="Unassembled WGS sequence"/>
</dbReference>
<reference evidence="1" key="2">
    <citation type="journal article" date="2022" name="New Phytol.">
        <title>Evolutionary transition to the ectomycorrhizal habit in the genomes of a hyperdiverse lineage of mushroom-forming fungi.</title>
        <authorList>
            <person name="Looney B."/>
            <person name="Miyauchi S."/>
            <person name="Morin E."/>
            <person name="Drula E."/>
            <person name="Courty P.E."/>
            <person name="Kohler A."/>
            <person name="Kuo A."/>
            <person name="LaButti K."/>
            <person name="Pangilinan J."/>
            <person name="Lipzen A."/>
            <person name="Riley R."/>
            <person name="Andreopoulos W."/>
            <person name="He G."/>
            <person name="Johnson J."/>
            <person name="Nolan M."/>
            <person name="Tritt A."/>
            <person name="Barry K.W."/>
            <person name="Grigoriev I.V."/>
            <person name="Nagy L.G."/>
            <person name="Hibbett D."/>
            <person name="Henrissat B."/>
            <person name="Matheny P.B."/>
            <person name="Labbe J."/>
            <person name="Martin F.M."/>
        </authorList>
    </citation>
    <scope>NUCLEOTIDE SEQUENCE</scope>
    <source>
        <strain evidence="1">FP105234-sp</strain>
    </source>
</reference>
<proteinExistence type="predicted"/>
<accession>A0ACB8S0N9</accession>
<comment type="caution">
    <text evidence="1">The sequence shown here is derived from an EMBL/GenBank/DDBJ whole genome shotgun (WGS) entry which is preliminary data.</text>
</comment>
<gene>
    <name evidence="1" type="ORF">FA95DRAFT_1677180</name>
</gene>
<organism evidence="1 2">
    <name type="scientific">Auriscalpium vulgare</name>
    <dbReference type="NCBI Taxonomy" id="40419"/>
    <lineage>
        <taxon>Eukaryota</taxon>
        <taxon>Fungi</taxon>
        <taxon>Dikarya</taxon>
        <taxon>Basidiomycota</taxon>
        <taxon>Agaricomycotina</taxon>
        <taxon>Agaricomycetes</taxon>
        <taxon>Russulales</taxon>
        <taxon>Auriscalpiaceae</taxon>
        <taxon>Auriscalpium</taxon>
    </lineage>
</organism>
<name>A0ACB8S0N9_9AGAM</name>
<sequence length="558" mass="61555">MQTPSPAADATTYWNDVANPRLVPFDTTCSTAVSPNASSRLMEELVGMERIALDLRARHNALVPIHRLSKEVLVTIFKLCDDVPDVAVPDAAAPEGEGQPPLEGRTRLTSIERTCRLWRDVALKTRDVPAITVFNASVSEEWVDRPVSTPSAAALYWEAAARTRTALLAHPTPLSLASELSELLHRVTAEREGLRRVLATFRSHFNALAPVSRLPRELLAYTFSIALALEAQLAAKQAERRRLDLSHVSQEWRAVAVGHARLWNYISFNKGDWWAEEKLARVRLAPIVFRATGPHPLTVRHGELAAAHFAHTKELYLHAERDAVRAVYDVLKVPAPYLDVLTCRITPATPDVMTLPTPLFGERPPERIRVIELQQIDAFPWTSPALTKHLACLHLTFATASSAPPPSMDEVFDALERTPSLVHLSIIGVLPPHNSATRFRTIVLPRLTHLALDGHVRDCLALLKPVRMTDGLYADIEVSRGQPPEGAAPNATAFVFNMNLSPTVNSFGKVDLGVNIVDNALPGVIALRVWRVSPPTDQPLPPPDVLIHLRVGDMHTLP</sequence>